<dbReference type="EMBL" id="AAOE01000001">
    <property type="protein sequence ID" value="EAR11101.1"/>
    <property type="molecule type" value="Genomic_DNA"/>
</dbReference>
<dbReference type="InterPro" id="IPR016181">
    <property type="entry name" value="Acyl_CoA_acyltransferase"/>
</dbReference>
<comment type="caution">
    <text evidence="2">The sequence shown here is derived from an EMBL/GenBank/DDBJ whole genome shotgun (WGS) entry which is preliminary data.</text>
</comment>
<protein>
    <recommendedName>
        <fullName evidence="1">N-acetyltransferase domain-containing protein</fullName>
    </recommendedName>
</protein>
<dbReference type="Gene3D" id="3.40.630.30">
    <property type="match status" value="1"/>
</dbReference>
<gene>
    <name evidence="2" type="ORF">MED297_19477</name>
</gene>
<name>A4B900_9GAMM</name>
<organism evidence="2 3">
    <name type="scientific">Reinekea blandensis MED297</name>
    <dbReference type="NCBI Taxonomy" id="314283"/>
    <lineage>
        <taxon>Bacteria</taxon>
        <taxon>Pseudomonadati</taxon>
        <taxon>Pseudomonadota</taxon>
        <taxon>Gammaproteobacteria</taxon>
        <taxon>Oceanospirillales</taxon>
        <taxon>Saccharospirillaceae</taxon>
        <taxon>Reinekea</taxon>
    </lineage>
</organism>
<evidence type="ECO:0000313" key="2">
    <source>
        <dbReference type="EMBL" id="EAR11101.1"/>
    </source>
</evidence>
<proteinExistence type="predicted"/>
<dbReference type="SUPFAM" id="SSF55729">
    <property type="entry name" value="Acyl-CoA N-acyltransferases (Nat)"/>
    <property type="match status" value="1"/>
</dbReference>
<dbReference type="PROSITE" id="PS51186">
    <property type="entry name" value="GNAT"/>
    <property type="match status" value="1"/>
</dbReference>
<dbReference type="HOGENOM" id="CLU_081590_0_0_6"/>
<evidence type="ECO:0000313" key="3">
    <source>
        <dbReference type="Proteomes" id="UP000005953"/>
    </source>
</evidence>
<accession>A4B900</accession>
<evidence type="ECO:0000259" key="1">
    <source>
        <dbReference type="PROSITE" id="PS51186"/>
    </source>
</evidence>
<dbReference type="CDD" id="cd04301">
    <property type="entry name" value="NAT_SF"/>
    <property type="match status" value="1"/>
</dbReference>
<dbReference type="GO" id="GO:0016747">
    <property type="term" value="F:acyltransferase activity, transferring groups other than amino-acyl groups"/>
    <property type="evidence" value="ECO:0007669"/>
    <property type="project" value="InterPro"/>
</dbReference>
<dbReference type="InterPro" id="IPR000182">
    <property type="entry name" value="GNAT_dom"/>
</dbReference>
<dbReference type="Proteomes" id="UP000005953">
    <property type="component" value="Unassembled WGS sequence"/>
</dbReference>
<reference evidence="2 3" key="1">
    <citation type="submission" date="2006-02" db="EMBL/GenBank/DDBJ databases">
        <authorList>
            <person name="Pinhassi J."/>
            <person name="Pedros-Alio C."/>
            <person name="Ferriera S."/>
            <person name="Johnson J."/>
            <person name="Kravitz S."/>
            <person name="Halpern A."/>
            <person name="Remington K."/>
            <person name="Beeson K."/>
            <person name="Tran B."/>
            <person name="Rogers Y.-H."/>
            <person name="Friedman R."/>
            <person name="Venter J.C."/>
        </authorList>
    </citation>
    <scope>NUCLEOTIDE SEQUENCE [LARGE SCALE GENOMIC DNA]</scope>
    <source>
        <strain evidence="2 3">MED297</strain>
    </source>
</reference>
<sequence length="290" mass="32341">MTIVRPLNDEDLPQLTALLWQHKETSLFILGNLELSGLAAGDEPYQGDYIGGFVDGELRGVIVRYWNGNCMPQGDAATVMDIWQQSPVFRTGTNGFVGQYERCLQLRDAYLQEHQLTESALALNSREVLYELPLSQLTLPDVATQAASRLSLATEDDMTFLLPWMIDYNVETLNATRGQALAEHCHDSLRNRIQLRNCFVFWQGGTPVATTGFNARVQTMIQVGGVFTPEAFRGRGYAQAAVGLSLQQVMQEGVEHCVLFTDEHNQAARGAYERLGFQFTGYFGLYLVTA</sequence>
<dbReference type="OrthoDB" id="7365268at2"/>
<dbReference type="STRING" id="314283.MED297_19477"/>
<keyword evidence="3" id="KW-1185">Reference proteome</keyword>
<dbReference type="Pfam" id="PF00583">
    <property type="entry name" value="Acetyltransf_1"/>
    <property type="match status" value="1"/>
</dbReference>
<feature type="domain" description="N-acetyltransferase" evidence="1">
    <location>
        <begin position="148"/>
        <end position="290"/>
    </location>
</feature>
<dbReference type="RefSeq" id="WP_008044515.1">
    <property type="nucleotide sequence ID" value="NZ_CH724151.1"/>
</dbReference>
<dbReference type="AlphaFoldDB" id="A4B900"/>